<dbReference type="EMBL" id="AP023367">
    <property type="protein sequence ID" value="BCJ96808.1"/>
    <property type="molecule type" value="Genomic_DNA"/>
</dbReference>
<gene>
    <name evidence="1" type="ORF">acsn021_43770</name>
</gene>
<reference evidence="1 2" key="1">
    <citation type="journal article" date="2016" name="Int. J. Syst. Evol. Microbiol.">
        <title>Descriptions of Anaerotaenia torta gen. nov., sp. nov. and Anaerocolumna cellulosilytica gen. nov., sp. nov. isolated from a methanogenic reactor of cattle waste.</title>
        <authorList>
            <person name="Uek A."/>
            <person name="Ohtaki Y."/>
            <person name="Kaku N."/>
            <person name="Ueki K."/>
        </authorList>
    </citation>
    <scope>NUCLEOTIDE SEQUENCE [LARGE SCALE GENOMIC DNA]</scope>
    <source>
        <strain evidence="1 2">SN021</strain>
    </source>
</reference>
<dbReference type="InterPro" id="IPR053735">
    <property type="entry name" value="Type_III_TA_endoRNase"/>
</dbReference>
<dbReference type="Proteomes" id="UP000515561">
    <property type="component" value="Chromosome"/>
</dbReference>
<protein>
    <submittedName>
        <fullName evidence="1">Uncharacterized protein</fullName>
    </submittedName>
</protein>
<dbReference type="AlphaFoldDB" id="A0A6S6RDC8"/>
<evidence type="ECO:0000313" key="1">
    <source>
        <dbReference type="EMBL" id="BCJ96808.1"/>
    </source>
</evidence>
<evidence type="ECO:0000313" key="2">
    <source>
        <dbReference type="Proteomes" id="UP000515561"/>
    </source>
</evidence>
<accession>A0A6S6RDC8</accession>
<organism evidence="1 2">
    <name type="scientific">Anaerocolumna cellulosilytica</name>
    <dbReference type="NCBI Taxonomy" id="433286"/>
    <lineage>
        <taxon>Bacteria</taxon>
        <taxon>Bacillati</taxon>
        <taxon>Bacillota</taxon>
        <taxon>Clostridia</taxon>
        <taxon>Lachnospirales</taxon>
        <taxon>Lachnospiraceae</taxon>
        <taxon>Anaerocolumna</taxon>
    </lineage>
</organism>
<dbReference type="KEGG" id="acel:acsn021_43770"/>
<keyword evidence="2" id="KW-1185">Reference proteome</keyword>
<name>A0A6S6RDC8_9FIRM</name>
<sequence>MKENSIYFAENMFYQIIRDVGGAWNDSKERPIVCLLKLEEIVKFTGPFLWETGNIEMNWLKRESRAT</sequence>
<proteinExistence type="predicted"/>
<dbReference type="Gene3D" id="3.10.129.130">
    <property type="match status" value="1"/>
</dbReference>